<evidence type="ECO:0000256" key="2">
    <source>
        <dbReference type="ARBA" id="ARBA00007264"/>
    </source>
</evidence>
<comment type="similarity">
    <text evidence="2">Belongs to the TMEM9 family.</text>
</comment>
<feature type="transmembrane region" description="Helical" evidence="6">
    <location>
        <begin position="105"/>
        <end position="126"/>
    </location>
</feature>
<evidence type="ECO:0000256" key="5">
    <source>
        <dbReference type="ARBA" id="ARBA00023136"/>
    </source>
</evidence>
<reference evidence="8" key="1">
    <citation type="journal article" date="2010" name="Nature">
        <title>The Amphimedon queenslandica genome and the evolution of animal complexity.</title>
        <authorList>
            <person name="Srivastava M."/>
            <person name="Simakov O."/>
            <person name="Chapman J."/>
            <person name="Fahey B."/>
            <person name="Gauthier M.E."/>
            <person name="Mitros T."/>
            <person name="Richards G.S."/>
            <person name="Conaco C."/>
            <person name="Dacre M."/>
            <person name="Hellsten U."/>
            <person name="Larroux C."/>
            <person name="Putnam N.H."/>
            <person name="Stanke M."/>
            <person name="Adamska M."/>
            <person name="Darling A."/>
            <person name="Degnan S.M."/>
            <person name="Oakley T.H."/>
            <person name="Plachetzki D.C."/>
            <person name="Zhai Y."/>
            <person name="Adamski M."/>
            <person name="Calcino A."/>
            <person name="Cummins S.F."/>
            <person name="Goodstein D.M."/>
            <person name="Harris C."/>
            <person name="Jackson D.J."/>
            <person name="Leys S.P."/>
            <person name="Shu S."/>
            <person name="Woodcroft B.J."/>
            <person name="Vervoort M."/>
            <person name="Kosik K.S."/>
            <person name="Manning G."/>
            <person name="Degnan B.M."/>
            <person name="Rokhsar D.S."/>
        </authorList>
    </citation>
    <scope>NUCLEOTIDE SEQUENCE [LARGE SCALE GENOMIC DNA]</scope>
</reference>
<evidence type="ECO:0000313" key="8">
    <source>
        <dbReference type="Proteomes" id="UP000007879"/>
    </source>
</evidence>
<proteinExistence type="inferred from homology"/>
<dbReference type="EnsemblMetazoa" id="XM_003388154.2">
    <property type="protein sequence ID" value="XP_003388202.1"/>
    <property type="gene ID" value="LOC100636587"/>
</dbReference>
<comment type="subcellular location">
    <subcellularLocation>
        <location evidence="1">Membrane</location>
    </subcellularLocation>
</comment>
<keyword evidence="4 6" id="KW-1133">Transmembrane helix</keyword>
<keyword evidence="3 6" id="KW-0812">Transmembrane</keyword>
<dbReference type="GO" id="GO:0005765">
    <property type="term" value="C:lysosomal membrane"/>
    <property type="evidence" value="ECO:0007669"/>
    <property type="project" value="InterPro"/>
</dbReference>
<feature type="transmembrane region" description="Helical" evidence="6">
    <location>
        <begin position="21"/>
        <end position="39"/>
    </location>
</feature>
<dbReference type="InterPro" id="IPR008853">
    <property type="entry name" value="TMEM9/TMEM9B"/>
</dbReference>
<keyword evidence="5 6" id="KW-0472">Membrane</keyword>
<sequence length="165" mass="19124">MAVSWLSKQDKKELFQWICNVFFLSIILLGLFFVVLLHLQVIPNVQDSRCKCVCPHKDENSTVFLKLGGNAEQCVCQMILPSADDSLCAFCTCTFETRNNLVVKFIIVTMTMLVCLLILVTFFYIFKKLWHNFRGRSIDYERIPSQDGINLNIQVARGHQRNRVR</sequence>
<evidence type="ECO:0000256" key="6">
    <source>
        <dbReference type="SAM" id="Phobius"/>
    </source>
</evidence>
<organism evidence="7">
    <name type="scientific">Amphimedon queenslandica</name>
    <name type="common">Sponge</name>
    <dbReference type="NCBI Taxonomy" id="400682"/>
    <lineage>
        <taxon>Eukaryota</taxon>
        <taxon>Metazoa</taxon>
        <taxon>Porifera</taxon>
        <taxon>Demospongiae</taxon>
        <taxon>Heteroscleromorpha</taxon>
        <taxon>Haplosclerida</taxon>
        <taxon>Niphatidae</taxon>
        <taxon>Amphimedon</taxon>
    </lineage>
</organism>
<dbReference type="Proteomes" id="UP000007879">
    <property type="component" value="Unassembled WGS sequence"/>
</dbReference>
<dbReference type="KEGG" id="aqu:100636587"/>
<dbReference type="PANTHER" id="PTHR13064:SF6">
    <property type="entry name" value="TRANSMEMBRANE PROTEIN 9"/>
    <property type="match status" value="1"/>
</dbReference>
<dbReference type="EnsemblMetazoa" id="Aqu2.1.26132_001">
    <property type="protein sequence ID" value="Aqu2.1.26132_001"/>
    <property type="gene ID" value="Aqu2.1.26132"/>
</dbReference>
<evidence type="ECO:0000313" key="7">
    <source>
        <dbReference type="EnsemblMetazoa" id="Aqu2.1.26132_001"/>
    </source>
</evidence>
<dbReference type="InParanoid" id="A0A1X7UEE4"/>
<name>A0A1X7UEE4_AMPQE</name>
<keyword evidence="8" id="KW-1185">Reference proteome</keyword>
<accession>A0A1X7UEE4</accession>
<protein>
    <submittedName>
        <fullName evidence="7">Uncharacterized protein</fullName>
    </submittedName>
</protein>
<evidence type="ECO:0000256" key="3">
    <source>
        <dbReference type="ARBA" id="ARBA00022692"/>
    </source>
</evidence>
<reference evidence="7" key="2">
    <citation type="submission" date="2017-05" db="UniProtKB">
        <authorList>
            <consortium name="EnsemblMetazoa"/>
        </authorList>
    </citation>
    <scope>IDENTIFICATION</scope>
</reference>
<dbReference type="PANTHER" id="PTHR13064">
    <property type="entry name" value="TRANSMEMBRANE PROTEIN 9 FAMILY MEMBER"/>
    <property type="match status" value="1"/>
</dbReference>
<evidence type="ECO:0000256" key="4">
    <source>
        <dbReference type="ARBA" id="ARBA00022989"/>
    </source>
</evidence>
<dbReference type="AlphaFoldDB" id="A0A1X7UEE4"/>
<gene>
    <name evidence="7" type="primary">100636587</name>
</gene>
<evidence type="ECO:0000256" key="1">
    <source>
        <dbReference type="ARBA" id="ARBA00004370"/>
    </source>
</evidence>